<dbReference type="Pfam" id="PF00235">
    <property type="entry name" value="Profilin"/>
    <property type="match status" value="1"/>
</dbReference>
<comment type="function">
    <text evidence="6">Binds to actin and affects the structure of the cytoskeleton. At high concentrations, profilin prevents the polymerization of actin, whereas it enhances it at low concentrations.</text>
</comment>
<dbReference type="Gene3D" id="3.30.450.30">
    <property type="entry name" value="Dynein light chain 2a, cytoplasmic"/>
    <property type="match status" value="1"/>
</dbReference>
<dbReference type="FunCoup" id="A0A1B7N394">
    <property type="interactions" value="153"/>
</dbReference>
<keyword evidence="4 7" id="KW-0009">Actin-binding</keyword>
<evidence type="ECO:0000256" key="5">
    <source>
        <dbReference type="ARBA" id="ARBA00023212"/>
    </source>
</evidence>
<keyword evidence="9" id="KW-1185">Reference proteome</keyword>
<dbReference type="CDD" id="cd00148">
    <property type="entry name" value="PROF"/>
    <property type="match status" value="1"/>
</dbReference>
<evidence type="ECO:0000256" key="7">
    <source>
        <dbReference type="RuleBase" id="RU003909"/>
    </source>
</evidence>
<comment type="subcellular location">
    <subcellularLocation>
        <location evidence="1">Cytoplasm</location>
        <location evidence="1">Cytoskeleton</location>
    </subcellularLocation>
</comment>
<dbReference type="PRINTS" id="PR01640">
    <property type="entry name" value="PROFILINPLNT"/>
</dbReference>
<gene>
    <name evidence="8" type="ORF">K503DRAFT_792028</name>
</gene>
<proteinExistence type="inferred from homology"/>
<dbReference type="PRINTS" id="PR00392">
    <property type="entry name" value="PROFILIN"/>
</dbReference>
<dbReference type="GO" id="GO:0003785">
    <property type="term" value="F:actin monomer binding"/>
    <property type="evidence" value="ECO:0007669"/>
    <property type="project" value="TreeGrafter"/>
</dbReference>
<keyword evidence="3" id="KW-0963">Cytoplasm</keyword>
<dbReference type="OrthoDB" id="421374at2759"/>
<name>A0A1B7N394_9AGAM</name>
<dbReference type="SUPFAM" id="SSF55770">
    <property type="entry name" value="Profilin (actin-binding protein)"/>
    <property type="match status" value="1"/>
</dbReference>
<dbReference type="InParanoid" id="A0A1B7N394"/>
<protein>
    <recommendedName>
        <fullName evidence="7">Profilin</fullName>
    </recommendedName>
</protein>
<accession>A0A1B7N394</accession>
<dbReference type="PROSITE" id="PS00414">
    <property type="entry name" value="PROFILIN"/>
    <property type="match status" value="1"/>
</dbReference>
<dbReference type="STRING" id="1314800.A0A1B7N394"/>
<dbReference type="GO" id="GO:0005938">
    <property type="term" value="C:cell cortex"/>
    <property type="evidence" value="ECO:0007669"/>
    <property type="project" value="TreeGrafter"/>
</dbReference>
<dbReference type="InterPro" id="IPR048278">
    <property type="entry name" value="PFN"/>
</dbReference>
<dbReference type="InterPro" id="IPR005455">
    <property type="entry name" value="PFN_euk"/>
</dbReference>
<dbReference type="EMBL" id="KV448254">
    <property type="protein sequence ID" value="OAX39326.1"/>
    <property type="molecule type" value="Genomic_DNA"/>
</dbReference>
<evidence type="ECO:0000313" key="9">
    <source>
        <dbReference type="Proteomes" id="UP000092154"/>
    </source>
</evidence>
<dbReference type="GO" id="GO:0005856">
    <property type="term" value="C:cytoskeleton"/>
    <property type="evidence" value="ECO:0007669"/>
    <property type="project" value="UniProtKB-SubCell"/>
</dbReference>
<sequence>MSWQAYVDTNLVGTKSVTQAAILGKAGGVWAKSAGLAISPEEQKAITSAFANKDSVQASGFRIANTKYFFVSSDSYGGDQSLIVIHGKKGGDGAVLAQTKQAILVATYVLPQTAQDAGIIVTNLGAYLASMNY</sequence>
<dbReference type="InterPro" id="IPR027310">
    <property type="entry name" value="Profilin_CS"/>
</dbReference>
<dbReference type="AlphaFoldDB" id="A0A1B7N394"/>
<organism evidence="8 9">
    <name type="scientific">Rhizopogon vinicolor AM-OR11-026</name>
    <dbReference type="NCBI Taxonomy" id="1314800"/>
    <lineage>
        <taxon>Eukaryota</taxon>
        <taxon>Fungi</taxon>
        <taxon>Dikarya</taxon>
        <taxon>Basidiomycota</taxon>
        <taxon>Agaricomycotina</taxon>
        <taxon>Agaricomycetes</taxon>
        <taxon>Agaricomycetidae</taxon>
        <taxon>Boletales</taxon>
        <taxon>Suillineae</taxon>
        <taxon>Rhizopogonaceae</taxon>
        <taxon>Rhizopogon</taxon>
    </lineage>
</organism>
<reference evidence="8 9" key="1">
    <citation type="submission" date="2016-06" db="EMBL/GenBank/DDBJ databases">
        <title>Comparative genomics of the ectomycorrhizal sister species Rhizopogon vinicolor and Rhizopogon vesiculosus (Basidiomycota: Boletales) reveals a divergence of the mating type B locus.</title>
        <authorList>
            <consortium name="DOE Joint Genome Institute"/>
            <person name="Mujic A.B."/>
            <person name="Kuo A."/>
            <person name="Tritt A."/>
            <person name="Lipzen A."/>
            <person name="Chen C."/>
            <person name="Johnson J."/>
            <person name="Sharma A."/>
            <person name="Barry K."/>
            <person name="Grigoriev I.V."/>
            <person name="Spatafora J.W."/>
        </authorList>
    </citation>
    <scope>NUCLEOTIDE SEQUENCE [LARGE SCALE GENOMIC DNA]</scope>
    <source>
        <strain evidence="8 9">AM-OR11-026</strain>
    </source>
</reference>
<evidence type="ECO:0000256" key="6">
    <source>
        <dbReference type="RuleBase" id="RU003908"/>
    </source>
</evidence>
<dbReference type="SMART" id="SM00392">
    <property type="entry name" value="PROF"/>
    <property type="match status" value="1"/>
</dbReference>
<dbReference type="InterPro" id="IPR036140">
    <property type="entry name" value="PFN_sf"/>
</dbReference>
<evidence type="ECO:0000256" key="2">
    <source>
        <dbReference type="ARBA" id="ARBA00010058"/>
    </source>
</evidence>
<dbReference type="Proteomes" id="UP000092154">
    <property type="component" value="Unassembled WGS sequence"/>
</dbReference>
<evidence type="ECO:0000313" key="8">
    <source>
        <dbReference type="EMBL" id="OAX39326.1"/>
    </source>
</evidence>
<keyword evidence="5 6" id="KW-0206">Cytoskeleton</keyword>
<dbReference type="PANTHER" id="PTHR11604:SF0">
    <property type="entry name" value="PROFILIN"/>
    <property type="match status" value="1"/>
</dbReference>
<comment type="similarity">
    <text evidence="2 7">Belongs to the profilin family.</text>
</comment>
<dbReference type="PANTHER" id="PTHR11604">
    <property type="entry name" value="PROFILIN"/>
    <property type="match status" value="1"/>
</dbReference>
<comment type="subunit">
    <text evidence="6">Occurs in many kinds of cells as a complex with monomeric actin in a 1:1 ratio.</text>
</comment>
<evidence type="ECO:0000256" key="4">
    <source>
        <dbReference type="ARBA" id="ARBA00023203"/>
    </source>
</evidence>
<evidence type="ECO:0000256" key="3">
    <source>
        <dbReference type="ARBA" id="ARBA00022490"/>
    </source>
</evidence>
<evidence type="ECO:0000256" key="1">
    <source>
        <dbReference type="ARBA" id="ARBA00004245"/>
    </source>
</evidence>